<proteinExistence type="predicted"/>
<dbReference type="EMBL" id="CAJEWN010000949">
    <property type="protein sequence ID" value="CAD2192449.1"/>
    <property type="molecule type" value="Genomic_DNA"/>
</dbReference>
<protein>
    <submittedName>
        <fullName evidence="2">Uncharacterized protein</fullName>
    </submittedName>
</protein>
<dbReference type="OrthoDB" id="411372at2759"/>
<comment type="caution">
    <text evidence="2">The sequence shown here is derived from an EMBL/GenBank/DDBJ whole genome shotgun (WGS) entry which is preliminary data.</text>
</comment>
<reference evidence="2 3" key="1">
    <citation type="submission" date="2020-08" db="EMBL/GenBank/DDBJ databases">
        <authorList>
            <person name="Koutsovoulos G."/>
            <person name="Danchin GJ E."/>
        </authorList>
    </citation>
    <scope>NUCLEOTIDE SEQUENCE [LARGE SCALE GENOMIC DNA]</scope>
</reference>
<evidence type="ECO:0000313" key="2">
    <source>
        <dbReference type="EMBL" id="CAD2192449.1"/>
    </source>
</evidence>
<feature type="compositionally biased region" description="Basic and acidic residues" evidence="1">
    <location>
        <begin position="36"/>
        <end position="45"/>
    </location>
</feature>
<dbReference type="Proteomes" id="UP000580250">
    <property type="component" value="Unassembled WGS sequence"/>
</dbReference>
<feature type="compositionally biased region" description="Polar residues" evidence="1">
    <location>
        <begin position="1"/>
        <end position="16"/>
    </location>
</feature>
<evidence type="ECO:0000313" key="3">
    <source>
        <dbReference type="Proteomes" id="UP000580250"/>
    </source>
</evidence>
<gene>
    <name evidence="2" type="ORF">MENT_LOCUS45339</name>
</gene>
<evidence type="ECO:0000256" key="1">
    <source>
        <dbReference type="SAM" id="MobiDB-lite"/>
    </source>
</evidence>
<accession>A0A6V7WZF0</accession>
<feature type="region of interest" description="Disordered" evidence="1">
    <location>
        <begin position="1"/>
        <end position="56"/>
    </location>
</feature>
<dbReference type="AlphaFoldDB" id="A0A6V7WZF0"/>
<organism evidence="2 3">
    <name type="scientific">Meloidogyne enterolobii</name>
    <name type="common">Root-knot nematode worm</name>
    <name type="synonym">Meloidogyne mayaguensis</name>
    <dbReference type="NCBI Taxonomy" id="390850"/>
    <lineage>
        <taxon>Eukaryota</taxon>
        <taxon>Metazoa</taxon>
        <taxon>Ecdysozoa</taxon>
        <taxon>Nematoda</taxon>
        <taxon>Chromadorea</taxon>
        <taxon>Rhabditida</taxon>
        <taxon>Tylenchina</taxon>
        <taxon>Tylenchomorpha</taxon>
        <taxon>Tylenchoidea</taxon>
        <taxon>Meloidogynidae</taxon>
        <taxon>Meloidogyninae</taxon>
        <taxon>Meloidogyne</taxon>
    </lineage>
</organism>
<sequence>MLTAILQQSQQTGSTSAKRDFRDNSLQRSPPPPPPKKKEIPKSNIEDQQQLNTKTEMEEIELKPAINTGGFNINQMLEQITKQNSPPPPPQPPIAITNVKREEANTLDLLANVELSDSTTTIIEESPASPIFASEQQQENENKPAALIPVVREWKLHLVDLSH</sequence>
<name>A0A6V7WZF0_MELEN</name>